<dbReference type="InterPro" id="IPR036249">
    <property type="entry name" value="Thioredoxin-like_sf"/>
</dbReference>
<dbReference type="InterPro" id="IPR013766">
    <property type="entry name" value="Thioredoxin_domain"/>
</dbReference>
<dbReference type="Proteomes" id="UP000518300">
    <property type="component" value="Unassembled WGS sequence"/>
</dbReference>
<keyword evidence="1" id="KW-0732">Signal</keyword>
<dbReference type="CDD" id="cd02969">
    <property type="entry name" value="PRX_like1"/>
    <property type="match status" value="1"/>
</dbReference>
<evidence type="ECO:0000259" key="2">
    <source>
        <dbReference type="PROSITE" id="PS51352"/>
    </source>
</evidence>
<sequence length="194" mass="20840">MKQVFTALALGTLFVGAPALADAEVGKPAPAFTLKDETGKEHSLAQYKGKVVVLEWTNPECPFVKRHYEADTMATTLKGFDAKKVVWLAVDSTAHNTPEKSATWKKAEGFPYPVLQDAPGTVGKAYGAKTTPHMYVIDEQGVVRYAGAIDDDPRGKNDKKVNHVKTAVDAVLTGKPVPAATTTPYGCSVKYKSS</sequence>
<dbReference type="Gene3D" id="3.40.30.10">
    <property type="entry name" value="Glutaredoxin"/>
    <property type="match status" value="1"/>
</dbReference>
<keyword evidence="4" id="KW-1185">Reference proteome</keyword>
<dbReference type="Pfam" id="PF00578">
    <property type="entry name" value="AhpC-TSA"/>
    <property type="match status" value="1"/>
</dbReference>
<dbReference type="GO" id="GO:0016491">
    <property type="term" value="F:oxidoreductase activity"/>
    <property type="evidence" value="ECO:0007669"/>
    <property type="project" value="InterPro"/>
</dbReference>
<feature type="chain" id="PRO_5032916908" evidence="1">
    <location>
        <begin position="22"/>
        <end position="194"/>
    </location>
</feature>
<dbReference type="EMBL" id="JABBJJ010000056">
    <property type="protein sequence ID" value="NMO16113.1"/>
    <property type="molecule type" value="Genomic_DNA"/>
</dbReference>
<dbReference type="SUPFAM" id="SSF52833">
    <property type="entry name" value="Thioredoxin-like"/>
    <property type="match status" value="1"/>
</dbReference>
<comment type="caution">
    <text evidence="3">The sequence shown here is derived from an EMBL/GenBank/DDBJ whole genome shotgun (WGS) entry which is preliminary data.</text>
</comment>
<dbReference type="RefSeq" id="WP_169345408.1">
    <property type="nucleotide sequence ID" value="NZ_JABBJJ010000056.1"/>
</dbReference>
<reference evidence="3 4" key="1">
    <citation type="submission" date="2020-04" db="EMBL/GenBank/DDBJ databases">
        <title>Draft genome of Pyxidicoccus fallax type strain.</title>
        <authorList>
            <person name="Whitworth D.E."/>
        </authorList>
    </citation>
    <scope>NUCLEOTIDE SEQUENCE [LARGE SCALE GENOMIC DNA]</scope>
    <source>
        <strain evidence="3 4">DSM 14698</strain>
    </source>
</reference>
<proteinExistence type="predicted"/>
<evidence type="ECO:0000313" key="3">
    <source>
        <dbReference type="EMBL" id="NMO16113.1"/>
    </source>
</evidence>
<dbReference type="AlphaFoldDB" id="A0A848LFY5"/>
<evidence type="ECO:0000313" key="4">
    <source>
        <dbReference type="Proteomes" id="UP000518300"/>
    </source>
</evidence>
<dbReference type="InterPro" id="IPR000866">
    <property type="entry name" value="AhpC/TSA"/>
</dbReference>
<protein>
    <submittedName>
        <fullName evidence="3">Thioredoxin family protein</fullName>
    </submittedName>
</protein>
<accession>A0A848LFY5</accession>
<dbReference type="PANTHER" id="PTHR43640:SF1">
    <property type="entry name" value="THIOREDOXIN-DEPENDENT PEROXIREDOXIN"/>
    <property type="match status" value="1"/>
</dbReference>
<dbReference type="PROSITE" id="PS51352">
    <property type="entry name" value="THIOREDOXIN_2"/>
    <property type="match status" value="1"/>
</dbReference>
<dbReference type="PANTHER" id="PTHR43640">
    <property type="entry name" value="OS07G0260300 PROTEIN"/>
    <property type="match status" value="1"/>
</dbReference>
<feature type="domain" description="Thioredoxin" evidence="2">
    <location>
        <begin position="23"/>
        <end position="173"/>
    </location>
</feature>
<name>A0A848LFY5_9BACT</name>
<feature type="signal peptide" evidence="1">
    <location>
        <begin position="1"/>
        <end position="21"/>
    </location>
</feature>
<evidence type="ECO:0000256" key="1">
    <source>
        <dbReference type="SAM" id="SignalP"/>
    </source>
</evidence>
<dbReference type="InterPro" id="IPR047262">
    <property type="entry name" value="PRX-like1"/>
</dbReference>
<dbReference type="GO" id="GO:0016209">
    <property type="term" value="F:antioxidant activity"/>
    <property type="evidence" value="ECO:0007669"/>
    <property type="project" value="InterPro"/>
</dbReference>
<gene>
    <name evidence="3" type="ORF">HG543_14815</name>
</gene>
<organism evidence="3 4">
    <name type="scientific">Pyxidicoccus fallax</name>
    <dbReference type="NCBI Taxonomy" id="394095"/>
    <lineage>
        <taxon>Bacteria</taxon>
        <taxon>Pseudomonadati</taxon>
        <taxon>Myxococcota</taxon>
        <taxon>Myxococcia</taxon>
        <taxon>Myxococcales</taxon>
        <taxon>Cystobacterineae</taxon>
        <taxon>Myxococcaceae</taxon>
        <taxon>Pyxidicoccus</taxon>
    </lineage>
</organism>